<name>A0A6J4J393_9SPHI</name>
<dbReference type="AlphaFoldDB" id="A0A6J4J393"/>
<accession>A0A6J4J393</accession>
<reference evidence="1" key="1">
    <citation type="submission" date="2020-02" db="EMBL/GenBank/DDBJ databases">
        <authorList>
            <person name="Meier V. D."/>
        </authorList>
    </citation>
    <scope>NUCLEOTIDE SEQUENCE</scope>
    <source>
        <strain evidence="1">AVDCRST_MAG56</strain>
    </source>
</reference>
<protein>
    <recommendedName>
        <fullName evidence="2">Lipoprotein</fullName>
    </recommendedName>
</protein>
<organism evidence="1">
    <name type="scientific">uncultured Cytophagales bacterium</name>
    <dbReference type="NCBI Taxonomy" id="158755"/>
    <lineage>
        <taxon>Bacteria</taxon>
        <taxon>Pseudomonadati</taxon>
        <taxon>Bacteroidota</taxon>
        <taxon>Sphingobacteriia</taxon>
        <taxon>Sphingobacteriales</taxon>
        <taxon>environmental samples</taxon>
    </lineage>
</organism>
<dbReference type="EMBL" id="CADCTQ010000243">
    <property type="protein sequence ID" value="CAA9266770.1"/>
    <property type="molecule type" value="Genomic_DNA"/>
</dbReference>
<evidence type="ECO:0000313" key="1">
    <source>
        <dbReference type="EMBL" id="CAA9266770.1"/>
    </source>
</evidence>
<dbReference type="PROSITE" id="PS51257">
    <property type="entry name" value="PROKAR_LIPOPROTEIN"/>
    <property type="match status" value="1"/>
</dbReference>
<gene>
    <name evidence="1" type="ORF">AVDCRST_MAG56-2815</name>
</gene>
<proteinExistence type="predicted"/>
<sequence>MKKLLLLLPFLLAACDTREIAVDPVRAGYDYFPLRAGQSTVYAVESIQYRTGRPADTARYEIREVVQEPVTDLAGEEAFVIHRYYRPAGSTAWKAEPDSVWTAKRTARLATRTENNVTFVKLSFPLKKDLAWNGNTFNDRGDDGYKVTGWNQPYEAGTAAYENTVTVEQSNEADECVKKNVQYEVYARGIGLVRKEITEVYYLQPEGACDFTQTISYGRHIVQRLVDFTE</sequence>
<evidence type="ECO:0008006" key="2">
    <source>
        <dbReference type="Google" id="ProtNLM"/>
    </source>
</evidence>